<gene>
    <name evidence="2" type="ORF">HPP92_010120</name>
</gene>
<protein>
    <submittedName>
        <fullName evidence="2">Uncharacterized protein</fullName>
    </submittedName>
</protein>
<comment type="caution">
    <text evidence="2">The sequence shown here is derived from an EMBL/GenBank/DDBJ whole genome shotgun (WGS) entry which is preliminary data.</text>
</comment>
<feature type="region of interest" description="Disordered" evidence="1">
    <location>
        <begin position="61"/>
        <end position="83"/>
    </location>
</feature>
<dbReference type="PANTHER" id="PTHR34807">
    <property type="entry name" value="OS08G0270800 PROTEIN"/>
    <property type="match status" value="1"/>
</dbReference>
<dbReference type="PANTHER" id="PTHR34807:SF3">
    <property type="entry name" value="OS08G0270800 PROTEIN"/>
    <property type="match status" value="1"/>
</dbReference>
<evidence type="ECO:0000256" key="1">
    <source>
        <dbReference type="SAM" id="MobiDB-lite"/>
    </source>
</evidence>
<proteinExistence type="predicted"/>
<feature type="compositionally biased region" description="Basic and acidic residues" evidence="1">
    <location>
        <begin position="14"/>
        <end position="23"/>
    </location>
</feature>
<evidence type="ECO:0000313" key="2">
    <source>
        <dbReference type="EMBL" id="KAG0482036.1"/>
    </source>
</evidence>
<evidence type="ECO:0000313" key="3">
    <source>
        <dbReference type="Proteomes" id="UP000639772"/>
    </source>
</evidence>
<dbReference type="EMBL" id="JADCNM010000005">
    <property type="protein sequence ID" value="KAG0482036.1"/>
    <property type="molecule type" value="Genomic_DNA"/>
</dbReference>
<accession>A0A835V3S0</accession>
<dbReference type="AlphaFoldDB" id="A0A835V3S0"/>
<organism evidence="2 3">
    <name type="scientific">Vanilla planifolia</name>
    <name type="common">Vanilla</name>
    <dbReference type="NCBI Taxonomy" id="51239"/>
    <lineage>
        <taxon>Eukaryota</taxon>
        <taxon>Viridiplantae</taxon>
        <taxon>Streptophyta</taxon>
        <taxon>Embryophyta</taxon>
        <taxon>Tracheophyta</taxon>
        <taxon>Spermatophyta</taxon>
        <taxon>Magnoliopsida</taxon>
        <taxon>Liliopsida</taxon>
        <taxon>Asparagales</taxon>
        <taxon>Orchidaceae</taxon>
        <taxon>Vanilloideae</taxon>
        <taxon>Vanilleae</taxon>
        <taxon>Vanilla</taxon>
    </lineage>
</organism>
<feature type="region of interest" description="Disordered" evidence="1">
    <location>
        <begin position="14"/>
        <end position="33"/>
    </location>
</feature>
<reference evidence="2 3" key="1">
    <citation type="journal article" date="2020" name="Nat. Food">
        <title>A phased Vanilla planifolia genome enables genetic improvement of flavour and production.</title>
        <authorList>
            <person name="Hasing T."/>
            <person name="Tang H."/>
            <person name="Brym M."/>
            <person name="Khazi F."/>
            <person name="Huang T."/>
            <person name="Chambers A.H."/>
        </authorList>
    </citation>
    <scope>NUCLEOTIDE SEQUENCE [LARGE SCALE GENOMIC DNA]</scope>
    <source>
        <tissue evidence="2">Leaf</tissue>
    </source>
</reference>
<name>A0A835V3S0_VANPL</name>
<dbReference type="Proteomes" id="UP000639772">
    <property type="component" value="Unassembled WGS sequence"/>
</dbReference>
<feature type="compositionally biased region" description="Basic and acidic residues" evidence="1">
    <location>
        <begin position="72"/>
        <end position="83"/>
    </location>
</feature>
<sequence>MLMAKVDQIYEKERCERERERESNQNTSCPKNKIRGEEECHKCPLQTPNYPVTSSISREVWKKKNSSFSSSTKEETEEKNKRFREAVQKKLKLLAEVKFLRKKYGSLSNASWPSPCNMKKQAHKVPLPPKPVDGPRIPFYSMQDSLEERNHKSKEVSVRRAPKLLDLNQNGEEMEAFEVEWEPLQLGRMKGYSLGGDAMANDIKVSVCRDVESGSNQAGKRKISWQDHLALRV</sequence>
<dbReference type="OrthoDB" id="993453at2759"/>